<evidence type="ECO:0000313" key="1">
    <source>
        <dbReference type="EMBL" id="EBX8629408.1"/>
    </source>
</evidence>
<accession>A0A5W7S962</accession>
<protein>
    <submittedName>
        <fullName evidence="1">Uncharacterized protein</fullName>
    </submittedName>
</protein>
<gene>
    <name evidence="1" type="ORF">DTU03_18175</name>
</gene>
<proteinExistence type="predicted"/>
<reference evidence="1" key="1">
    <citation type="submission" date="2018-07" db="EMBL/GenBank/DDBJ databases">
        <authorList>
            <person name="Ashton P.M."/>
            <person name="Dallman T."/>
            <person name="Nair S."/>
            <person name="De Pinna E."/>
            <person name="Peters T."/>
            <person name="Grant K."/>
        </authorList>
    </citation>
    <scope>NUCLEOTIDE SEQUENCE</scope>
    <source>
        <strain evidence="1">242348</strain>
    </source>
</reference>
<name>A0A5W7S962_SALET</name>
<organism evidence="1">
    <name type="scientific">Salmonella enterica subsp. enterica serovar Kintambo</name>
    <dbReference type="NCBI Taxonomy" id="1192730"/>
    <lineage>
        <taxon>Bacteria</taxon>
        <taxon>Pseudomonadati</taxon>
        <taxon>Pseudomonadota</taxon>
        <taxon>Gammaproteobacteria</taxon>
        <taxon>Enterobacterales</taxon>
        <taxon>Enterobacteriaceae</taxon>
        <taxon>Salmonella</taxon>
    </lineage>
</organism>
<sequence length="103" mass="11718">MATIIRTKLGYHRGNRRIWLEGTHLLNEGFLPGMRFDVEKHESYIVIQLNIDGKHKVSKRTRAGRTLSIIDLTFGELSVIFDGVQIIESIMDNGVITISAHQE</sequence>
<dbReference type="AlphaFoldDB" id="A0A5W7S962"/>
<dbReference type="EMBL" id="AAHMLI010000023">
    <property type="protein sequence ID" value="EBX8629408.1"/>
    <property type="molecule type" value="Genomic_DNA"/>
</dbReference>
<comment type="caution">
    <text evidence="1">The sequence shown here is derived from an EMBL/GenBank/DDBJ whole genome shotgun (WGS) entry which is preliminary data.</text>
</comment>